<evidence type="ECO:0000256" key="3">
    <source>
        <dbReference type="ARBA" id="ARBA00022490"/>
    </source>
</evidence>
<evidence type="ECO:0000256" key="8">
    <source>
        <dbReference type="PROSITE-ProRule" id="PRU00221"/>
    </source>
</evidence>
<dbReference type="Pfam" id="PF00400">
    <property type="entry name" value="WD40"/>
    <property type="match status" value="2"/>
</dbReference>
<dbReference type="GO" id="GO:0005634">
    <property type="term" value="C:nucleus"/>
    <property type="evidence" value="ECO:0007669"/>
    <property type="project" value="UniProtKB-SubCell"/>
</dbReference>
<dbReference type="GO" id="GO:0010224">
    <property type="term" value="P:response to UV-B"/>
    <property type="evidence" value="ECO:0007669"/>
    <property type="project" value="UniProtKB-ARBA"/>
</dbReference>
<dbReference type="SMART" id="SM00320">
    <property type="entry name" value="WD40"/>
    <property type="match status" value="6"/>
</dbReference>
<evidence type="ECO:0000256" key="7">
    <source>
        <dbReference type="ARBA" id="ARBA00023242"/>
    </source>
</evidence>
<keyword evidence="3" id="KW-0963">Cytoplasm</keyword>
<dbReference type="InterPro" id="IPR015943">
    <property type="entry name" value="WD40/YVTN_repeat-like_dom_sf"/>
</dbReference>
<keyword evidence="5" id="KW-0677">Repeat</keyword>
<reference evidence="10" key="1">
    <citation type="submission" date="2015-07" db="EMBL/GenBank/DDBJ databases">
        <title>Transcriptome Assembly of Anthurium amnicola.</title>
        <authorList>
            <person name="Suzuki J."/>
        </authorList>
    </citation>
    <scope>NUCLEOTIDE SEQUENCE</scope>
</reference>
<evidence type="ECO:0000256" key="1">
    <source>
        <dbReference type="ARBA" id="ARBA00004123"/>
    </source>
</evidence>
<dbReference type="InterPro" id="IPR044616">
    <property type="entry name" value="RUP1/2"/>
</dbReference>
<evidence type="ECO:0000313" key="10">
    <source>
        <dbReference type="EMBL" id="JAT65922.1"/>
    </source>
</evidence>
<comment type="subcellular location">
    <subcellularLocation>
        <location evidence="2">Cytoplasm</location>
        <location evidence="2">Cytosol</location>
    </subcellularLocation>
    <subcellularLocation>
        <location evidence="1">Nucleus</location>
    </subcellularLocation>
</comment>
<dbReference type="PROSITE" id="PS50082">
    <property type="entry name" value="WD_REPEATS_2"/>
    <property type="match status" value="1"/>
</dbReference>
<evidence type="ECO:0000256" key="9">
    <source>
        <dbReference type="SAM" id="MobiDB-lite"/>
    </source>
</evidence>
<dbReference type="InterPro" id="IPR036322">
    <property type="entry name" value="WD40_repeat_dom_sf"/>
</dbReference>
<evidence type="ECO:0000256" key="2">
    <source>
        <dbReference type="ARBA" id="ARBA00004514"/>
    </source>
</evidence>
<evidence type="ECO:0000256" key="5">
    <source>
        <dbReference type="ARBA" id="ARBA00022737"/>
    </source>
</evidence>
<name>A0A1D1ZG13_9ARAE</name>
<gene>
    <name evidence="10" type="primary">COP1_3</name>
    <name evidence="10" type="ORF">g.32304</name>
</gene>
<sequence length="399" mass="42700">MNRASSSTAALDHDEDDGLQGSIQEEGGRGGRETRGRARCEWDFRLCSVISPGAAREVSDALGAIEFDPTDQFLATGGIARKIRIYSLSSLLPPRGGDSSWEQQQGGSAAYSDHGAACSYYICTPAKLSSLRWKPDCGGRVIGAGDYDGVVTEYDLERRLPVFERDEHDGRRVWSVDYSLLSPPLGASGSDDGTAHLWDSRCGGDVAALRPGGVSGARGAPVCCVEFEPLGGQLLGLGCADTRAYVYDLRKASDPVTVFSGHRRTVTYLRFVGGGMAVSAGTDGCLRLWELAEGREARTYEGHVNTRSFVGLSVWRGGGLLGCGSETNEVYVYDMRWEDPIWVGGFDGRGDRGFVSGVCWRQADDDACTIVAGASNGLLQVFGGSRKRSESISSCTNDP</sequence>
<dbReference type="SUPFAM" id="SSF50978">
    <property type="entry name" value="WD40 repeat-like"/>
    <property type="match status" value="1"/>
</dbReference>
<evidence type="ECO:0000256" key="4">
    <source>
        <dbReference type="ARBA" id="ARBA00022574"/>
    </source>
</evidence>
<proteinExistence type="predicted"/>
<dbReference type="GO" id="GO:0005829">
    <property type="term" value="C:cytosol"/>
    <property type="evidence" value="ECO:0007669"/>
    <property type="project" value="UniProtKB-SubCell"/>
</dbReference>
<dbReference type="EMBL" id="GDJX01002014">
    <property type="protein sequence ID" value="JAT65922.1"/>
    <property type="molecule type" value="Transcribed_RNA"/>
</dbReference>
<dbReference type="InterPro" id="IPR001680">
    <property type="entry name" value="WD40_rpt"/>
</dbReference>
<protein>
    <submittedName>
        <fullName evidence="10">E3 ubiquitin-protein ligase COP1</fullName>
    </submittedName>
</protein>
<accession>A0A1D1ZG13</accession>
<evidence type="ECO:0000256" key="6">
    <source>
        <dbReference type="ARBA" id="ARBA00023089"/>
    </source>
</evidence>
<dbReference type="PANTHER" id="PTHR45389:SF1">
    <property type="entry name" value="WD REPEAT-CONTAINING PROTEIN RUP1"/>
    <property type="match status" value="1"/>
</dbReference>
<dbReference type="GO" id="GO:0009908">
    <property type="term" value="P:flower development"/>
    <property type="evidence" value="ECO:0007669"/>
    <property type="project" value="UniProtKB-KW"/>
</dbReference>
<organism evidence="10">
    <name type="scientific">Anthurium amnicola</name>
    <dbReference type="NCBI Taxonomy" id="1678845"/>
    <lineage>
        <taxon>Eukaryota</taxon>
        <taxon>Viridiplantae</taxon>
        <taxon>Streptophyta</taxon>
        <taxon>Embryophyta</taxon>
        <taxon>Tracheophyta</taxon>
        <taxon>Spermatophyta</taxon>
        <taxon>Magnoliopsida</taxon>
        <taxon>Liliopsida</taxon>
        <taxon>Araceae</taxon>
        <taxon>Pothoideae</taxon>
        <taxon>Potheae</taxon>
        <taxon>Anthurium</taxon>
    </lineage>
</organism>
<dbReference type="GO" id="GO:0043254">
    <property type="term" value="P:regulation of protein-containing complex assembly"/>
    <property type="evidence" value="ECO:0007669"/>
    <property type="project" value="UniProtKB-ARBA"/>
</dbReference>
<dbReference type="PANTHER" id="PTHR45389">
    <property type="entry name" value="WD REPEAT-CONTAINING PROTEIN RUP1"/>
    <property type="match status" value="1"/>
</dbReference>
<keyword evidence="6" id="KW-0287">Flowering</keyword>
<keyword evidence="7" id="KW-0539">Nucleus</keyword>
<keyword evidence="4 8" id="KW-0853">WD repeat</keyword>
<dbReference type="PROSITE" id="PS00678">
    <property type="entry name" value="WD_REPEATS_1"/>
    <property type="match status" value="1"/>
</dbReference>
<feature type="region of interest" description="Disordered" evidence="9">
    <location>
        <begin position="1"/>
        <end position="34"/>
    </location>
</feature>
<dbReference type="AlphaFoldDB" id="A0A1D1ZG13"/>
<dbReference type="Gene3D" id="2.130.10.10">
    <property type="entry name" value="YVTN repeat-like/Quinoprotein amine dehydrogenase"/>
    <property type="match status" value="1"/>
</dbReference>
<feature type="repeat" description="WD" evidence="8">
    <location>
        <begin position="259"/>
        <end position="299"/>
    </location>
</feature>
<dbReference type="InterPro" id="IPR019775">
    <property type="entry name" value="WD40_repeat_CS"/>
</dbReference>
<dbReference type="FunFam" id="2.130.10.10:FF:000853">
    <property type="entry name" value="WD repeat-containing protein RUP2"/>
    <property type="match status" value="1"/>
</dbReference>